<reference evidence="1 2" key="1">
    <citation type="journal article" date="2012" name="J. Bacteriol.">
        <title>Genome Sequence of "Candidatus Mycoplasma haemolamae" Strain Purdue, a Red Blood Cell Pathogen of Alpacas (Vicugna pacos) and Llamas (Lama glama).</title>
        <authorList>
            <person name="Guimaraes A.M."/>
            <person name="Toth B."/>
            <person name="Santos A.P."/>
            <person name="do Nascimento N.C."/>
            <person name="Kritchevsky J.E."/>
            <person name="Messick J.B."/>
        </authorList>
    </citation>
    <scope>NUCLEOTIDE SEQUENCE [LARGE SCALE GENOMIC DNA]</scope>
    <source>
        <strain evidence="1 2">Purdue</strain>
    </source>
</reference>
<organism evidence="1 2">
    <name type="scientific">Mycoplasma haematolamae (strain Purdue)</name>
    <dbReference type="NCBI Taxonomy" id="1212765"/>
    <lineage>
        <taxon>Bacteria</taxon>
        <taxon>Bacillati</taxon>
        <taxon>Mycoplasmatota</taxon>
        <taxon>Mollicutes</taxon>
        <taxon>Mycoplasmataceae</taxon>
        <taxon>Mycoplasma</taxon>
    </lineage>
</organism>
<evidence type="ECO:0000313" key="1">
    <source>
        <dbReference type="EMBL" id="AFO52079.1"/>
    </source>
</evidence>
<name>I7CJP3_MYCHA</name>
<evidence type="ECO:0000313" key="2">
    <source>
        <dbReference type="Proteomes" id="UP000006502"/>
    </source>
</evidence>
<dbReference type="HOGENOM" id="CLU_131478_0_0_14"/>
<gene>
    <name evidence="1" type="ordered locus">MHLP_02495</name>
</gene>
<dbReference type="Proteomes" id="UP000006502">
    <property type="component" value="Chromosome"/>
</dbReference>
<protein>
    <submittedName>
        <fullName evidence="1">Uncharacterized protein</fullName>
    </submittedName>
</protein>
<dbReference type="PATRIC" id="fig|1212765.3.peg.564"/>
<proteinExistence type="predicted"/>
<dbReference type="EMBL" id="CP003731">
    <property type="protein sequence ID" value="AFO52079.1"/>
    <property type="molecule type" value="Genomic_DNA"/>
</dbReference>
<sequence>MFWKNLAIASGSLGSIGIVSGGAIAKTVSAFSWEQYKVNRTNPPKDQLEALSVKGNTYTFSFGNDKSEKLVCPLNSSPALVLEKRRLWIICKLGSYSNTLSVDKYDLKEPKKVTCKAADSSVNSFQCSEEKFSSLRTIKTHKRFGGTAETDWSILVA</sequence>
<reference evidence="2" key="2">
    <citation type="submission" date="2012-07" db="EMBL/GenBank/DDBJ databases">
        <title>Complete genome sequence of 'Candidatus Mycoplasma haemolamae'.</title>
        <authorList>
            <person name="Guimaraes A.M.S."/>
            <person name="Toth B."/>
            <person name="Santos A.P."/>
            <person name="Nascimento N.C."/>
            <person name="Sojka J.E."/>
            <person name="Messick J.B."/>
        </authorList>
    </citation>
    <scope>NUCLEOTIDE SEQUENCE [LARGE SCALE GENOMIC DNA]</scope>
    <source>
        <strain evidence="2">Purdue</strain>
    </source>
</reference>
<dbReference type="STRING" id="1212765.MHLP_02495"/>
<accession>I7CJP3</accession>
<dbReference type="AlphaFoldDB" id="I7CJP3"/>
<dbReference type="KEGG" id="mhl:MHLP_02495"/>
<keyword evidence="2" id="KW-1185">Reference proteome</keyword>